<gene>
    <name evidence="4" type="ORF">LXN57_40880</name>
</gene>
<keyword evidence="2" id="KW-0812">Transmembrane</keyword>
<sequence length="381" mass="41362">MAYKGIAVRRNPRNARLWAVLFTIAVPATGITIATDGVYSAIARVSGQPHLPTLLMYCCCVGYSISAFIMTLLLKMPAHLAKPLIVRYIIFFTLSITTMIILFFNIRADEADPLGMERAYAQSAVGGLFLLIFLGSFAAGLIAEARQSLQFARQVAATGGRPWLQLGLQYTAAGALLAISYCATKALSVVAAWVGLEIRAIDILGTILVMLGALTMTLGLTMPAWGPHCSSAKETLRQAITYVQLHSLWAELVAQYPGIALDKPQSRLVDFANLRDLGYRLNRRVIEINDGILAVQSQASTPEQSGEIAIQLKLPEGVVQTAMRIREAARVNSNRRNQFNPSLGSPSAVEHAASEEREVEATVDDIGWLVQLATALRRLPA</sequence>
<evidence type="ECO:0000256" key="1">
    <source>
        <dbReference type="SAM" id="MobiDB-lite"/>
    </source>
</evidence>
<organism evidence="4 5">
    <name type="scientific">Paractinoplanes hotanensis</name>
    <dbReference type="NCBI Taxonomy" id="2906497"/>
    <lineage>
        <taxon>Bacteria</taxon>
        <taxon>Bacillati</taxon>
        <taxon>Actinomycetota</taxon>
        <taxon>Actinomycetes</taxon>
        <taxon>Micromonosporales</taxon>
        <taxon>Micromonosporaceae</taxon>
        <taxon>Paractinoplanes</taxon>
    </lineage>
</organism>
<feature type="transmembrane region" description="Helical" evidence="2">
    <location>
        <begin position="85"/>
        <end position="104"/>
    </location>
</feature>
<keyword evidence="2" id="KW-0472">Membrane</keyword>
<proteinExistence type="predicted"/>
<dbReference type="NCBIfam" id="NF042915">
    <property type="entry name" value="MAB_1171c_fam"/>
    <property type="match status" value="1"/>
</dbReference>
<evidence type="ECO:0000313" key="4">
    <source>
        <dbReference type="EMBL" id="MCM4083921.1"/>
    </source>
</evidence>
<feature type="transmembrane region" description="Helical" evidence="2">
    <location>
        <begin position="200"/>
        <end position="220"/>
    </location>
</feature>
<name>A0ABT0YCZ3_9ACTN</name>
<keyword evidence="2" id="KW-1133">Transmembrane helix</keyword>
<dbReference type="InterPro" id="IPR050039">
    <property type="entry name" value="MAB_1171c-like"/>
</dbReference>
<dbReference type="Proteomes" id="UP001523216">
    <property type="component" value="Unassembled WGS sequence"/>
</dbReference>
<reference evidence="4 5" key="1">
    <citation type="submission" date="2022-06" db="EMBL/GenBank/DDBJ databases">
        <title>Actinoplanes abujensis sp. nov., isolated from Nigerian arid soil.</title>
        <authorList>
            <person name="Ding P."/>
        </authorList>
    </citation>
    <scope>NUCLEOTIDE SEQUENCE [LARGE SCALE GENOMIC DNA]</scope>
    <source>
        <strain evidence="5">TRM88002</strain>
    </source>
</reference>
<dbReference type="InterPro" id="IPR046675">
    <property type="entry name" value="DUF6545"/>
</dbReference>
<feature type="transmembrane region" description="Helical" evidence="2">
    <location>
        <begin position="124"/>
        <end position="143"/>
    </location>
</feature>
<accession>A0ABT0YCZ3</accession>
<evidence type="ECO:0000259" key="3">
    <source>
        <dbReference type="Pfam" id="PF20182"/>
    </source>
</evidence>
<feature type="compositionally biased region" description="Polar residues" evidence="1">
    <location>
        <begin position="336"/>
        <end position="345"/>
    </location>
</feature>
<dbReference type="Pfam" id="PF20182">
    <property type="entry name" value="DUF6545"/>
    <property type="match status" value="1"/>
</dbReference>
<feature type="domain" description="DUF6545" evidence="3">
    <location>
        <begin position="236"/>
        <end position="377"/>
    </location>
</feature>
<evidence type="ECO:0000256" key="2">
    <source>
        <dbReference type="SAM" id="Phobius"/>
    </source>
</evidence>
<keyword evidence="5" id="KW-1185">Reference proteome</keyword>
<dbReference type="EMBL" id="JAMQOL010000068">
    <property type="protein sequence ID" value="MCM4083921.1"/>
    <property type="molecule type" value="Genomic_DNA"/>
</dbReference>
<feature type="transmembrane region" description="Helical" evidence="2">
    <location>
        <begin position="54"/>
        <end position="73"/>
    </location>
</feature>
<comment type="caution">
    <text evidence="4">The sequence shown here is derived from an EMBL/GenBank/DDBJ whole genome shotgun (WGS) entry which is preliminary data.</text>
</comment>
<feature type="region of interest" description="Disordered" evidence="1">
    <location>
        <begin position="336"/>
        <end position="355"/>
    </location>
</feature>
<evidence type="ECO:0000313" key="5">
    <source>
        <dbReference type="Proteomes" id="UP001523216"/>
    </source>
</evidence>
<protein>
    <recommendedName>
        <fullName evidence="3">DUF6545 domain-containing protein</fullName>
    </recommendedName>
</protein>